<dbReference type="AlphaFoldDB" id="A0AAE1DEZ1"/>
<dbReference type="SUPFAM" id="SSF161111">
    <property type="entry name" value="Cation efflux protein transmembrane domain-like"/>
    <property type="match status" value="1"/>
</dbReference>
<evidence type="ECO:0000313" key="25">
    <source>
        <dbReference type="EMBL" id="KAK3768076.1"/>
    </source>
</evidence>
<sequence>MFKFSHSELRTWVRTVHQMNCVLRYQPLCKACYHQFASPFCQGPITVIPSVYRFFISSQFKRSISRNSWHISLCRPLTSSADHSKNSGGSRSDAQSLKDPRTPAMTILSKKHSIDVETTSTVTKQDEIKEQASDQTSEPEADVNKKKNKLLRVTPRTRKPNPIDYSYTGNIYILPQRALVEYLLKPSDLNDLPKYTRRSPYADGNRLTLYLRSDVEAVALEKWKNFDKLNKEKAKLRNIDTHDLMDLRALLVEMKGTKGYLNPDDPKMREAVDCDQEAAQSQYKAEEPTLWTTGSGRVVLSAILVNGLNTLFKLVAWFYTGSHSMFSEFVHSCADTMNQIILGFGLYHSFKRPDTDHPYGYRNLRQISSLISGVGIFFFGTGLSYYHCAQGLMHPSQLDSLYWCIATLAGSFVSEGATLLVAVNQVKKSSQALDMTFTEYLIRGVDPNVNVVLLEDLAAVLGVGIAAACIGISAYTGSPLADAVGSGLIGTLLGGVAAFIIYQNTYQLVGRSIPLDERQDISKLLETDRMIRSLHDIKATEMGGVVRYKAEVDFDGREITRAYLYKQDIDAMLLEAQGLETTEDLEKFMLNHGEKIIDALGEEVDRIEKSLKTKHPEIRHVDLEAL</sequence>
<dbReference type="GO" id="GO:0031966">
    <property type="term" value="C:mitochondrial membrane"/>
    <property type="evidence" value="ECO:0007669"/>
    <property type="project" value="UniProtKB-SubCell"/>
</dbReference>
<evidence type="ECO:0000256" key="23">
    <source>
        <dbReference type="SAM" id="Phobius"/>
    </source>
</evidence>
<proteinExistence type="inferred from homology"/>
<keyword evidence="5" id="KW-0813">Transport</keyword>
<keyword evidence="15 23" id="KW-0472">Membrane</keyword>
<evidence type="ECO:0000313" key="26">
    <source>
        <dbReference type="Proteomes" id="UP001283361"/>
    </source>
</evidence>
<evidence type="ECO:0000256" key="16">
    <source>
        <dbReference type="ARBA" id="ARBA00023163"/>
    </source>
</evidence>
<evidence type="ECO:0000256" key="20">
    <source>
        <dbReference type="ARBA" id="ARBA00034922"/>
    </source>
</evidence>
<evidence type="ECO:0000256" key="14">
    <source>
        <dbReference type="ARBA" id="ARBA00023128"/>
    </source>
</evidence>
<comment type="catalytic activity">
    <reaction evidence="21">
        <text>Zn(2+)(in) + 2 H(+)(out) = Zn(2+)(out) + 2 H(+)(in)</text>
        <dbReference type="Rhea" id="RHEA:72627"/>
        <dbReference type="ChEBI" id="CHEBI:15378"/>
        <dbReference type="ChEBI" id="CHEBI:29105"/>
    </reaction>
</comment>
<evidence type="ECO:0000256" key="21">
    <source>
        <dbReference type="ARBA" id="ARBA00048349"/>
    </source>
</evidence>
<dbReference type="Proteomes" id="UP001283361">
    <property type="component" value="Unassembled WGS sequence"/>
</dbReference>
<evidence type="ECO:0000256" key="15">
    <source>
        <dbReference type="ARBA" id="ARBA00023136"/>
    </source>
</evidence>
<keyword evidence="7 23" id="KW-0812">Transmembrane</keyword>
<dbReference type="GO" id="GO:0005783">
    <property type="term" value="C:endoplasmic reticulum"/>
    <property type="evidence" value="ECO:0007669"/>
    <property type="project" value="UniProtKB-SubCell"/>
</dbReference>
<feature type="region of interest" description="Disordered" evidence="22">
    <location>
        <begin position="116"/>
        <end position="147"/>
    </location>
</feature>
<feature type="transmembrane region" description="Helical" evidence="23">
    <location>
        <begin position="367"/>
        <end position="388"/>
    </location>
</feature>
<name>A0AAE1DEZ1_9GAST</name>
<organism evidence="25 26">
    <name type="scientific">Elysia crispata</name>
    <name type="common">lettuce slug</name>
    <dbReference type="NCBI Taxonomy" id="231223"/>
    <lineage>
        <taxon>Eukaryota</taxon>
        <taxon>Metazoa</taxon>
        <taxon>Spiralia</taxon>
        <taxon>Lophotrochozoa</taxon>
        <taxon>Mollusca</taxon>
        <taxon>Gastropoda</taxon>
        <taxon>Heterobranchia</taxon>
        <taxon>Euthyneura</taxon>
        <taxon>Panpulmonata</taxon>
        <taxon>Sacoglossa</taxon>
        <taxon>Placobranchoidea</taxon>
        <taxon>Plakobranchidae</taxon>
        <taxon>Elysia</taxon>
    </lineage>
</organism>
<dbReference type="InterPro" id="IPR037129">
    <property type="entry name" value="XPA_sf"/>
</dbReference>
<gene>
    <name evidence="25" type="ORF">RRG08_009203</name>
</gene>
<evidence type="ECO:0000256" key="18">
    <source>
        <dbReference type="ARBA" id="ARBA00033405"/>
    </source>
</evidence>
<feature type="transmembrane region" description="Helical" evidence="23">
    <location>
        <begin position="483"/>
        <end position="502"/>
    </location>
</feature>
<keyword evidence="6" id="KW-0050">Antiport</keyword>
<evidence type="ECO:0000256" key="9">
    <source>
        <dbReference type="ARBA" id="ARBA00022833"/>
    </source>
</evidence>
<feature type="transmembrane region" description="Helical" evidence="23">
    <location>
        <begin position="298"/>
        <end position="319"/>
    </location>
</feature>
<dbReference type="Gene3D" id="1.20.1510.10">
    <property type="entry name" value="Cation efflux protein transmembrane domain"/>
    <property type="match status" value="1"/>
</dbReference>
<dbReference type="InterPro" id="IPR040177">
    <property type="entry name" value="SLC30A9"/>
</dbReference>
<dbReference type="NCBIfam" id="TIGR01297">
    <property type="entry name" value="CDF"/>
    <property type="match status" value="1"/>
</dbReference>
<keyword evidence="17" id="KW-0539">Nucleus</keyword>
<evidence type="ECO:0000256" key="10">
    <source>
        <dbReference type="ARBA" id="ARBA00022906"/>
    </source>
</evidence>
<dbReference type="InterPro" id="IPR009061">
    <property type="entry name" value="DNA-bd_dom_put_sf"/>
</dbReference>
<evidence type="ECO:0000256" key="4">
    <source>
        <dbReference type="ARBA" id="ARBA00008873"/>
    </source>
</evidence>
<protein>
    <recommendedName>
        <fullName evidence="19">Proton-coupled zinc antiporter SLC30A9, mitochondrial</fullName>
    </recommendedName>
    <alternativeName>
        <fullName evidence="18">Solute carrier family 30 member 9</fullName>
    </alternativeName>
    <alternativeName>
        <fullName evidence="20">Zinc transporter 9</fullName>
    </alternativeName>
</protein>
<dbReference type="PANTHER" id="PTHR13414">
    <property type="entry name" value="HUEL-CATION TRANSPORTER"/>
    <property type="match status" value="1"/>
</dbReference>
<evidence type="ECO:0000256" key="22">
    <source>
        <dbReference type="SAM" id="MobiDB-lite"/>
    </source>
</evidence>
<dbReference type="InterPro" id="IPR027469">
    <property type="entry name" value="Cation_efflux_TMD_sf"/>
</dbReference>
<feature type="transmembrane region" description="Helical" evidence="23">
    <location>
        <begin position="457"/>
        <end position="477"/>
    </location>
</feature>
<evidence type="ECO:0000256" key="7">
    <source>
        <dbReference type="ARBA" id="ARBA00022692"/>
    </source>
</evidence>
<dbReference type="Gene3D" id="3.90.530.10">
    <property type="entry name" value="XPA C-terminal domain"/>
    <property type="match status" value="1"/>
</dbReference>
<keyword evidence="16" id="KW-0804">Transcription</keyword>
<dbReference type="CDD" id="cd21078">
    <property type="entry name" value="NTD_ZNT9"/>
    <property type="match status" value="1"/>
</dbReference>
<evidence type="ECO:0000256" key="12">
    <source>
        <dbReference type="ARBA" id="ARBA00023015"/>
    </source>
</evidence>
<evidence type="ECO:0000256" key="8">
    <source>
        <dbReference type="ARBA" id="ARBA00022824"/>
    </source>
</evidence>
<keyword evidence="13" id="KW-0406">Ion transport</keyword>
<dbReference type="GO" id="GO:0006882">
    <property type="term" value="P:intracellular zinc ion homeostasis"/>
    <property type="evidence" value="ECO:0007669"/>
    <property type="project" value="TreeGrafter"/>
</dbReference>
<dbReference type="GO" id="GO:0006829">
    <property type="term" value="P:zinc ion transport"/>
    <property type="evidence" value="ECO:0007669"/>
    <property type="project" value="UniProtKB-KW"/>
</dbReference>
<evidence type="ECO:0000256" key="3">
    <source>
        <dbReference type="ARBA" id="ARBA00004240"/>
    </source>
</evidence>
<evidence type="ECO:0000256" key="1">
    <source>
        <dbReference type="ARBA" id="ARBA00004123"/>
    </source>
</evidence>
<keyword evidence="26" id="KW-1185">Reference proteome</keyword>
<dbReference type="EMBL" id="JAWDGP010004073">
    <property type="protein sequence ID" value="KAK3768076.1"/>
    <property type="molecule type" value="Genomic_DNA"/>
</dbReference>
<keyword evidence="10" id="KW-0864">Zinc transport</keyword>
<evidence type="ECO:0000256" key="5">
    <source>
        <dbReference type="ARBA" id="ARBA00022448"/>
    </source>
</evidence>
<evidence type="ECO:0000256" key="6">
    <source>
        <dbReference type="ARBA" id="ARBA00022449"/>
    </source>
</evidence>
<dbReference type="SUPFAM" id="SSF46955">
    <property type="entry name" value="Putative DNA-binding domain"/>
    <property type="match status" value="1"/>
</dbReference>
<keyword evidence="9" id="KW-0862">Zinc</keyword>
<reference evidence="25" key="1">
    <citation type="journal article" date="2023" name="G3 (Bethesda)">
        <title>A reference genome for the long-term kleptoplast-retaining sea slug Elysia crispata morphotype clarki.</title>
        <authorList>
            <person name="Eastman K.E."/>
            <person name="Pendleton A.L."/>
            <person name="Shaikh M.A."/>
            <person name="Suttiyut T."/>
            <person name="Ogas R."/>
            <person name="Tomko P."/>
            <person name="Gavelis G."/>
            <person name="Widhalm J.R."/>
            <person name="Wisecaver J.H."/>
        </authorList>
    </citation>
    <scope>NUCLEOTIDE SEQUENCE</scope>
    <source>
        <strain evidence="25">ECLA1</strain>
    </source>
</reference>
<feature type="region of interest" description="Disordered" evidence="22">
    <location>
        <begin position="79"/>
        <end position="101"/>
    </location>
</feature>
<accession>A0AAE1DEZ1</accession>
<comment type="similarity">
    <text evidence="4">Belongs to the cation diffusion facilitator (CDF) transporter (TC 2.A.4) family. SLC30A subfamily.</text>
</comment>
<keyword evidence="11 23" id="KW-1133">Transmembrane helix</keyword>
<keyword evidence="8" id="KW-0256">Endoplasmic reticulum</keyword>
<comment type="caution">
    <text evidence="25">The sequence shown here is derived from an EMBL/GenBank/DDBJ whole genome shotgun (WGS) entry which is preliminary data.</text>
</comment>
<evidence type="ECO:0000256" key="11">
    <source>
        <dbReference type="ARBA" id="ARBA00022989"/>
    </source>
</evidence>
<feature type="domain" description="Cation efflux protein transmembrane" evidence="24">
    <location>
        <begin position="300"/>
        <end position="509"/>
    </location>
</feature>
<dbReference type="InterPro" id="IPR002524">
    <property type="entry name" value="Cation_efflux"/>
</dbReference>
<dbReference type="GO" id="GO:0015297">
    <property type="term" value="F:antiporter activity"/>
    <property type="evidence" value="ECO:0007669"/>
    <property type="project" value="UniProtKB-KW"/>
</dbReference>
<feature type="transmembrane region" description="Helical" evidence="23">
    <location>
        <begin position="400"/>
        <end position="423"/>
    </location>
</feature>
<dbReference type="GO" id="GO:0005634">
    <property type="term" value="C:nucleus"/>
    <property type="evidence" value="ECO:0007669"/>
    <property type="project" value="UniProtKB-SubCell"/>
</dbReference>
<dbReference type="GO" id="GO:0008324">
    <property type="term" value="F:monoatomic cation transmembrane transporter activity"/>
    <property type="evidence" value="ECO:0007669"/>
    <property type="project" value="InterPro"/>
</dbReference>
<evidence type="ECO:0000256" key="2">
    <source>
        <dbReference type="ARBA" id="ARBA00004225"/>
    </source>
</evidence>
<comment type="subcellular location">
    <subcellularLocation>
        <location evidence="3">Endoplasmic reticulum</location>
    </subcellularLocation>
    <subcellularLocation>
        <location evidence="2">Mitochondrion membrane</location>
        <topology evidence="2">Multi-pass membrane protein</topology>
    </subcellularLocation>
    <subcellularLocation>
        <location evidence="1">Nucleus</location>
    </subcellularLocation>
</comment>
<keyword evidence="12" id="KW-0805">Transcription regulation</keyword>
<evidence type="ECO:0000256" key="17">
    <source>
        <dbReference type="ARBA" id="ARBA00023242"/>
    </source>
</evidence>
<feature type="compositionally biased region" description="Polar residues" evidence="22">
    <location>
        <begin position="79"/>
        <end position="95"/>
    </location>
</feature>
<dbReference type="Pfam" id="PF01545">
    <property type="entry name" value="Cation_efflux"/>
    <property type="match status" value="1"/>
</dbReference>
<evidence type="ECO:0000256" key="13">
    <source>
        <dbReference type="ARBA" id="ARBA00023065"/>
    </source>
</evidence>
<evidence type="ECO:0000256" key="19">
    <source>
        <dbReference type="ARBA" id="ARBA00034845"/>
    </source>
</evidence>
<dbReference type="PANTHER" id="PTHR13414:SF9">
    <property type="entry name" value="PROTON-COUPLED ZINC ANTIPORTER SLC30A9, MITOCHONDRIAL"/>
    <property type="match status" value="1"/>
</dbReference>
<evidence type="ECO:0000259" key="24">
    <source>
        <dbReference type="Pfam" id="PF01545"/>
    </source>
</evidence>
<dbReference type="InterPro" id="IPR058533">
    <property type="entry name" value="Cation_efflux_TM"/>
</dbReference>
<keyword evidence="14" id="KW-0496">Mitochondrion</keyword>